<name>S8D1Z0_9LAMI</name>
<evidence type="ECO:0000256" key="3">
    <source>
        <dbReference type="ARBA" id="ARBA00023110"/>
    </source>
</evidence>
<reference evidence="7 8" key="1">
    <citation type="journal article" date="2013" name="BMC Genomics">
        <title>The miniature genome of a carnivorous plant Genlisea aurea contains a low number of genes and short non-coding sequences.</title>
        <authorList>
            <person name="Leushkin E.V."/>
            <person name="Sutormin R.A."/>
            <person name="Nabieva E.R."/>
            <person name="Penin A.A."/>
            <person name="Kondrashov A.S."/>
            <person name="Logacheva M.D."/>
        </authorList>
    </citation>
    <scope>NUCLEOTIDE SEQUENCE [LARGE SCALE GENOMIC DNA]</scope>
</reference>
<comment type="catalytic activity">
    <reaction evidence="1">
        <text>[protein]-peptidylproline (omega=180) = [protein]-peptidylproline (omega=0)</text>
        <dbReference type="Rhea" id="RHEA:16237"/>
        <dbReference type="Rhea" id="RHEA-COMP:10747"/>
        <dbReference type="Rhea" id="RHEA-COMP:10748"/>
        <dbReference type="ChEBI" id="CHEBI:83833"/>
        <dbReference type="ChEBI" id="CHEBI:83834"/>
        <dbReference type="EC" id="5.2.1.8"/>
    </reaction>
</comment>
<keyword evidence="8" id="KW-1185">Reference proteome</keyword>
<feature type="compositionally biased region" description="Polar residues" evidence="5">
    <location>
        <begin position="98"/>
        <end position="107"/>
    </location>
</feature>
<feature type="domain" description="Nucleoplasmin-like" evidence="6">
    <location>
        <begin position="3"/>
        <end position="95"/>
    </location>
</feature>
<evidence type="ECO:0000256" key="5">
    <source>
        <dbReference type="SAM" id="MobiDB-lite"/>
    </source>
</evidence>
<dbReference type="EMBL" id="AUSU01000455">
    <property type="protein sequence ID" value="EPS73355.1"/>
    <property type="molecule type" value="Genomic_DNA"/>
</dbReference>
<dbReference type="Proteomes" id="UP000015453">
    <property type="component" value="Unassembled WGS sequence"/>
</dbReference>
<dbReference type="PANTHER" id="PTHR43811">
    <property type="entry name" value="FKBP-TYPE PEPTIDYL-PROLYL CIS-TRANS ISOMERASE FKPA"/>
    <property type="match status" value="1"/>
</dbReference>
<feature type="non-terminal residue" evidence="7">
    <location>
        <position position="137"/>
    </location>
</feature>
<dbReference type="AlphaFoldDB" id="S8D1Z0"/>
<dbReference type="GO" id="GO:0003755">
    <property type="term" value="F:peptidyl-prolyl cis-trans isomerase activity"/>
    <property type="evidence" value="ECO:0007669"/>
    <property type="project" value="UniProtKB-KW"/>
</dbReference>
<evidence type="ECO:0000259" key="6">
    <source>
        <dbReference type="Pfam" id="PF17800"/>
    </source>
</evidence>
<feature type="compositionally biased region" description="Acidic residues" evidence="5">
    <location>
        <begin position="124"/>
        <end position="137"/>
    </location>
</feature>
<keyword evidence="4" id="KW-0413">Isomerase</keyword>
<protein>
    <recommendedName>
        <fullName evidence="2">peptidylprolyl isomerase</fullName>
        <ecNumber evidence="2">5.2.1.8</ecNumber>
    </recommendedName>
</protein>
<feature type="region of interest" description="Disordered" evidence="5">
    <location>
        <begin position="98"/>
        <end position="137"/>
    </location>
</feature>
<dbReference type="EC" id="5.2.1.8" evidence="2"/>
<dbReference type="PANTHER" id="PTHR43811:SF48">
    <property type="entry name" value="PEPTIDYL-PROLYL CIS-TRANS ISOMERASE FKBP43"/>
    <property type="match status" value="1"/>
</dbReference>
<evidence type="ECO:0000313" key="8">
    <source>
        <dbReference type="Proteomes" id="UP000015453"/>
    </source>
</evidence>
<dbReference type="OrthoDB" id="911368at2759"/>
<proteinExistence type="predicted"/>
<dbReference type="Gene3D" id="2.60.120.340">
    <property type="entry name" value="Nucleoplasmin core domain"/>
    <property type="match status" value="1"/>
</dbReference>
<dbReference type="Pfam" id="PF17800">
    <property type="entry name" value="NPL"/>
    <property type="match status" value="1"/>
</dbReference>
<dbReference type="InterPro" id="IPR041232">
    <property type="entry name" value="NPL"/>
</dbReference>
<accession>S8D1Z0</accession>
<comment type="caution">
    <text evidence="7">The sequence shown here is derived from an EMBL/GenBank/DDBJ whole genome shotgun (WGS) entry which is preliminary data.</text>
</comment>
<organism evidence="7 8">
    <name type="scientific">Genlisea aurea</name>
    <dbReference type="NCBI Taxonomy" id="192259"/>
    <lineage>
        <taxon>Eukaryota</taxon>
        <taxon>Viridiplantae</taxon>
        <taxon>Streptophyta</taxon>
        <taxon>Embryophyta</taxon>
        <taxon>Tracheophyta</taxon>
        <taxon>Spermatophyta</taxon>
        <taxon>Magnoliopsida</taxon>
        <taxon>eudicotyledons</taxon>
        <taxon>Gunneridae</taxon>
        <taxon>Pentapetalae</taxon>
        <taxon>asterids</taxon>
        <taxon>lamiids</taxon>
        <taxon>Lamiales</taxon>
        <taxon>Lentibulariaceae</taxon>
        <taxon>Genlisea</taxon>
    </lineage>
</organism>
<keyword evidence="3" id="KW-0697">Rotamase</keyword>
<evidence type="ECO:0000256" key="4">
    <source>
        <dbReference type="ARBA" id="ARBA00023235"/>
    </source>
</evidence>
<sequence length="137" mass="15041">MAFWGVEVKSGRSVTHSSRESGGRLRISQATLGLGDAIKKSVVQCNVGNRTPVLLCVLIPNQTESCHLDLEFEEADDVVFSVLGPRSVYLTGYYVRPSKSNAQSETESYGEDVENTQSESSFCSDDDAYEDSFIDDD</sequence>
<evidence type="ECO:0000256" key="2">
    <source>
        <dbReference type="ARBA" id="ARBA00013194"/>
    </source>
</evidence>
<gene>
    <name evidence="7" type="ORF">M569_01404</name>
</gene>
<evidence type="ECO:0000313" key="7">
    <source>
        <dbReference type="EMBL" id="EPS73355.1"/>
    </source>
</evidence>
<evidence type="ECO:0000256" key="1">
    <source>
        <dbReference type="ARBA" id="ARBA00000971"/>
    </source>
</evidence>